<evidence type="ECO:0000313" key="5">
    <source>
        <dbReference type="Proteomes" id="UP000260828"/>
    </source>
</evidence>
<dbReference type="EMBL" id="CZBE01000029">
    <property type="protein sequence ID" value="CUQ14556.1"/>
    <property type="molecule type" value="Genomic_DNA"/>
</dbReference>
<accession>A0A174TZR7</accession>
<dbReference type="PROSITE" id="PS51257">
    <property type="entry name" value="PROKAR_LIPOPROTEIN"/>
    <property type="match status" value="1"/>
</dbReference>
<proteinExistence type="predicted"/>
<dbReference type="AlphaFoldDB" id="A0A174TZR7"/>
<reference evidence="2 4" key="1">
    <citation type="submission" date="2015-09" db="EMBL/GenBank/DDBJ databases">
        <authorList>
            <consortium name="Pathogen Informatics"/>
        </authorList>
    </citation>
    <scope>NUCLEOTIDE SEQUENCE [LARGE SCALE GENOMIC DNA]</scope>
    <source>
        <strain evidence="2 4">2789STDY5834939</strain>
    </source>
</reference>
<evidence type="ECO:0000256" key="1">
    <source>
        <dbReference type="SAM" id="SignalP"/>
    </source>
</evidence>
<dbReference type="GeneID" id="72465511"/>
<protein>
    <submittedName>
        <fullName evidence="3">DUF4358 domain-containing protein</fullName>
    </submittedName>
</protein>
<feature type="signal peptide" evidence="1">
    <location>
        <begin position="1"/>
        <end position="19"/>
    </location>
</feature>
<dbReference type="OrthoDB" id="2605982at2"/>
<keyword evidence="1" id="KW-0732">Signal</keyword>
<dbReference type="Proteomes" id="UP000260828">
    <property type="component" value="Unassembled WGS sequence"/>
</dbReference>
<dbReference type="Proteomes" id="UP000095765">
    <property type="component" value="Unassembled WGS sequence"/>
</dbReference>
<evidence type="ECO:0000313" key="4">
    <source>
        <dbReference type="Proteomes" id="UP000095765"/>
    </source>
</evidence>
<sequence>MKKLIGLLAAAVLCTGLLSGCGSKDASGASMEMKEGQSVQTVVDQIAEDVGIAMAAPIDDEMLKQLFYIDPSDAQAYYGQISMANVSADNVVAIQAAPDKKDAVVEGLNKRLEDVQNSFAQYLPEQYEKAMKGRVVEKGNYVFLLILGQESSTFDQDMEKAVGIIDAAF</sequence>
<gene>
    <name evidence="3" type="ORF">DXC40_01295</name>
    <name evidence="2" type="ORF">ERS852551_03308</name>
</gene>
<evidence type="ECO:0000313" key="2">
    <source>
        <dbReference type="EMBL" id="CUQ14556.1"/>
    </source>
</evidence>
<organism evidence="2 4">
    <name type="scientific">Anaerotruncus colihominis</name>
    <dbReference type="NCBI Taxonomy" id="169435"/>
    <lineage>
        <taxon>Bacteria</taxon>
        <taxon>Bacillati</taxon>
        <taxon>Bacillota</taxon>
        <taxon>Clostridia</taxon>
        <taxon>Eubacteriales</taxon>
        <taxon>Oscillospiraceae</taxon>
        <taxon>Anaerotruncus</taxon>
    </lineage>
</organism>
<feature type="chain" id="PRO_5041795345" evidence="1">
    <location>
        <begin position="20"/>
        <end position="169"/>
    </location>
</feature>
<dbReference type="RefSeq" id="WP_006875224.1">
    <property type="nucleotide sequence ID" value="NZ_CABIWA010000023.1"/>
</dbReference>
<dbReference type="EMBL" id="QVME01000001">
    <property type="protein sequence ID" value="RGE69730.1"/>
    <property type="molecule type" value="Genomic_DNA"/>
</dbReference>
<reference evidence="3 5" key="2">
    <citation type="submission" date="2018-08" db="EMBL/GenBank/DDBJ databases">
        <title>A genome reference for cultivated species of the human gut microbiota.</title>
        <authorList>
            <person name="Zou Y."/>
            <person name="Xue W."/>
            <person name="Luo G."/>
        </authorList>
    </citation>
    <scope>NUCLEOTIDE SEQUENCE [LARGE SCALE GENOMIC DNA]</scope>
    <source>
        <strain evidence="3 5">TF05-12AC</strain>
    </source>
</reference>
<dbReference type="Pfam" id="PF14270">
    <property type="entry name" value="DUF4358"/>
    <property type="match status" value="1"/>
</dbReference>
<name>A0A174TZR7_9FIRM</name>
<evidence type="ECO:0000313" key="3">
    <source>
        <dbReference type="EMBL" id="RGE69730.1"/>
    </source>
</evidence>
<dbReference type="InterPro" id="IPR025648">
    <property type="entry name" value="DUF4358"/>
</dbReference>